<dbReference type="HOGENOM" id="CLU_032750_0_0_1"/>
<dbReference type="SMART" id="SM00338">
    <property type="entry name" value="BRLZ"/>
    <property type="match status" value="1"/>
</dbReference>
<dbReference type="InParanoid" id="Q6BJH3"/>
<dbReference type="Gene3D" id="1.10.238.100">
    <property type="entry name" value="YAP1 redox domain. Chain B"/>
    <property type="match status" value="1"/>
</dbReference>
<dbReference type="CDD" id="cd14688">
    <property type="entry name" value="bZIP_YAP"/>
    <property type="match status" value="1"/>
</dbReference>
<dbReference type="InterPro" id="IPR050936">
    <property type="entry name" value="AP-1-like"/>
</dbReference>
<dbReference type="AlphaFoldDB" id="Q6BJH3"/>
<dbReference type="OrthoDB" id="5380163at2759"/>
<comment type="subcellular location">
    <subcellularLocation>
        <location evidence="2">Cytoplasm</location>
    </subcellularLocation>
    <subcellularLocation>
        <location evidence="1">Nucleus</location>
    </subcellularLocation>
</comment>
<dbReference type="FunCoup" id="Q6BJH3">
    <property type="interactions" value="3710"/>
</dbReference>
<dbReference type="STRING" id="284592.Q6BJH3"/>
<evidence type="ECO:0000313" key="7">
    <source>
        <dbReference type="Proteomes" id="UP000000599"/>
    </source>
</evidence>
<dbReference type="Gene3D" id="1.20.5.170">
    <property type="match status" value="1"/>
</dbReference>
<keyword evidence="7" id="KW-1185">Reference proteome</keyword>
<dbReference type="KEGG" id="dha:DEHA2G02420g"/>
<evidence type="ECO:0000256" key="2">
    <source>
        <dbReference type="ARBA" id="ARBA00004496"/>
    </source>
</evidence>
<proteinExistence type="predicted"/>
<feature type="domain" description="BZIP" evidence="5">
    <location>
        <begin position="36"/>
        <end position="99"/>
    </location>
</feature>
<dbReference type="PROSITE" id="PS50217">
    <property type="entry name" value="BZIP"/>
    <property type="match status" value="1"/>
</dbReference>
<keyword evidence="3" id="KW-0539">Nucleus</keyword>
<name>Q6BJH3_DEBHA</name>
<dbReference type="Pfam" id="PF00170">
    <property type="entry name" value="bZIP_1"/>
    <property type="match status" value="1"/>
</dbReference>
<dbReference type="PANTHER" id="PTHR40621:SF6">
    <property type="entry name" value="AP-1-LIKE TRANSCRIPTION FACTOR YAP1-RELATED"/>
    <property type="match status" value="1"/>
</dbReference>
<feature type="region of interest" description="Disordered" evidence="4">
    <location>
        <begin position="103"/>
        <end position="246"/>
    </location>
</feature>
<dbReference type="InterPro" id="IPR004827">
    <property type="entry name" value="bZIP"/>
</dbReference>
<reference evidence="6 7" key="1">
    <citation type="journal article" date="2004" name="Nature">
        <title>Genome evolution in yeasts.</title>
        <authorList>
            <consortium name="Genolevures"/>
            <person name="Dujon B."/>
            <person name="Sherman D."/>
            <person name="Fischer G."/>
            <person name="Durrens P."/>
            <person name="Casaregola S."/>
            <person name="Lafontaine I."/>
            <person name="de Montigny J."/>
            <person name="Marck C."/>
            <person name="Neuveglise C."/>
            <person name="Talla E."/>
            <person name="Goffard N."/>
            <person name="Frangeul L."/>
            <person name="Aigle M."/>
            <person name="Anthouard V."/>
            <person name="Babour A."/>
            <person name="Barbe V."/>
            <person name="Barnay S."/>
            <person name="Blanchin S."/>
            <person name="Beckerich J.M."/>
            <person name="Beyne E."/>
            <person name="Bleykasten C."/>
            <person name="Boisrame A."/>
            <person name="Boyer J."/>
            <person name="Cattolico L."/>
            <person name="Confanioleri F."/>
            <person name="de Daruvar A."/>
            <person name="Despons L."/>
            <person name="Fabre E."/>
            <person name="Fairhead C."/>
            <person name="Ferry-Dumazet H."/>
            <person name="Groppi A."/>
            <person name="Hantraye F."/>
            <person name="Hennequin C."/>
            <person name="Jauniaux N."/>
            <person name="Joyet P."/>
            <person name="Kachouri R."/>
            <person name="Kerrest A."/>
            <person name="Koszul R."/>
            <person name="Lemaire M."/>
            <person name="Lesur I."/>
            <person name="Ma L."/>
            <person name="Muller H."/>
            <person name="Nicaud J.M."/>
            <person name="Nikolski M."/>
            <person name="Oztas S."/>
            <person name="Ozier-Kalogeropoulos O."/>
            <person name="Pellenz S."/>
            <person name="Potier S."/>
            <person name="Richard G.F."/>
            <person name="Straub M.L."/>
            <person name="Suleau A."/>
            <person name="Swennene D."/>
            <person name="Tekaia F."/>
            <person name="Wesolowski-Louvel M."/>
            <person name="Westhof E."/>
            <person name="Wirth B."/>
            <person name="Zeniou-Meyer M."/>
            <person name="Zivanovic I."/>
            <person name="Bolotin-Fukuhara M."/>
            <person name="Thierry A."/>
            <person name="Bouchier C."/>
            <person name="Caudron B."/>
            <person name="Scarpelli C."/>
            <person name="Gaillardin C."/>
            <person name="Weissenbach J."/>
            <person name="Wincker P."/>
            <person name="Souciet J.L."/>
        </authorList>
    </citation>
    <scope>NUCLEOTIDE SEQUENCE [LARGE SCALE GENOMIC DNA]</scope>
    <source>
        <strain evidence="7">ATCC 36239 / CBS 767 / BCRC 21394 / JCM 1990 / NBRC 0083 / IGC 2968</strain>
    </source>
</reference>
<dbReference type="InterPro" id="IPR023167">
    <property type="entry name" value="Yap1_redox_dom_sf"/>
</dbReference>
<dbReference type="Proteomes" id="UP000000599">
    <property type="component" value="Chromosome G"/>
</dbReference>
<evidence type="ECO:0000256" key="1">
    <source>
        <dbReference type="ARBA" id="ARBA00004123"/>
    </source>
</evidence>
<dbReference type="eggNOG" id="ENOG502RPD7">
    <property type="taxonomic scope" value="Eukaryota"/>
</dbReference>
<protein>
    <submittedName>
        <fullName evidence="6">DEHA2G02420p</fullName>
    </submittedName>
</protein>
<dbReference type="GeneID" id="2904514"/>
<feature type="compositionally biased region" description="Low complexity" evidence="4">
    <location>
        <begin position="233"/>
        <end position="244"/>
    </location>
</feature>
<dbReference type="SUPFAM" id="SSF111430">
    <property type="entry name" value="YAP1 redox domain"/>
    <property type="match status" value="1"/>
</dbReference>
<feature type="compositionally biased region" description="Low complexity" evidence="4">
    <location>
        <begin position="138"/>
        <end position="147"/>
    </location>
</feature>
<organism evidence="6 7">
    <name type="scientific">Debaryomyces hansenii (strain ATCC 36239 / CBS 767 / BCRC 21394 / JCM 1990 / NBRC 0083 / IGC 2968)</name>
    <name type="common">Yeast</name>
    <name type="synonym">Torulaspora hansenii</name>
    <dbReference type="NCBI Taxonomy" id="284592"/>
    <lineage>
        <taxon>Eukaryota</taxon>
        <taxon>Fungi</taxon>
        <taxon>Dikarya</taxon>
        <taxon>Ascomycota</taxon>
        <taxon>Saccharomycotina</taxon>
        <taxon>Pichiomycetes</taxon>
        <taxon>Debaryomycetaceae</taxon>
        <taxon>Debaryomyces</taxon>
    </lineage>
</organism>
<dbReference type="SUPFAM" id="SSF57959">
    <property type="entry name" value="Leucine zipper domain"/>
    <property type="match status" value="1"/>
</dbReference>
<feature type="compositionally biased region" description="Polar residues" evidence="4">
    <location>
        <begin position="154"/>
        <end position="175"/>
    </location>
</feature>
<feature type="compositionally biased region" description="Polar residues" evidence="4">
    <location>
        <begin position="183"/>
        <end position="197"/>
    </location>
</feature>
<dbReference type="EMBL" id="CR382139">
    <property type="protein sequence ID" value="CAG90096.2"/>
    <property type="molecule type" value="Genomic_DNA"/>
</dbReference>
<feature type="compositionally biased region" description="Basic and acidic residues" evidence="4">
    <location>
        <begin position="391"/>
        <end position="402"/>
    </location>
</feature>
<dbReference type="PROSITE" id="PS00036">
    <property type="entry name" value="BZIP_BASIC"/>
    <property type="match status" value="1"/>
</dbReference>
<dbReference type="GO" id="GO:0090575">
    <property type="term" value="C:RNA polymerase II transcription regulator complex"/>
    <property type="evidence" value="ECO:0007669"/>
    <property type="project" value="TreeGrafter"/>
</dbReference>
<accession>Q6BJH3</accession>
<dbReference type="InterPro" id="IPR013910">
    <property type="entry name" value="TF_PAP1"/>
</dbReference>
<dbReference type="Pfam" id="PF08601">
    <property type="entry name" value="PAP1"/>
    <property type="match status" value="1"/>
</dbReference>
<dbReference type="OMA" id="LNMACGN"/>
<dbReference type="VEuPathDB" id="FungiDB:DEHA2G02420g"/>
<feature type="compositionally biased region" description="Polar residues" evidence="4">
    <location>
        <begin position="222"/>
        <end position="232"/>
    </location>
</feature>
<sequence length="481" mass="53815">MADVKRNISEVSSGSSNLSHDDKKLHTKPGRKPIEIEPKSKRTAQNRAAQRAYRERKERKMKDLEDKVKSLEDETIKANTESDFLKAQVDMLKNELARYRGHTDFSDLKLPTRVGHLSNPNTGGTYRPTMGEKHHSSQSDSASNKSSVGEVKFQSPNESSNNTSPDSVGQFSASFPWSKDNLADSNTSNDGYSTGQKQYVPDLISGSSSSTSPLNDNILVSPDSQNSAPNTVNSNQFDNQNDQNYGFTHQTFEEQVDPFCVKLNEACGTKDCPVPKDKEDQYQYNSPFSNLRNPEKENYTTSTNDNTSFDPFFNGDSKFNFELSSNNEDPLSFLNDNNFDVSLAFADSYTEPKRSNEVDPMSLLTTEESVYDPLNDKGFNFNDFVRTSVSDGHEDNSVKKTNTESAPQKTEEEEVVPAPEDTVKCSEIWDRITSHPKYTELDIDGLCNELKSKAKCSETGVVINSSDVNHLLEQSALLRRK</sequence>
<feature type="region of interest" description="Disordered" evidence="4">
    <location>
        <begin position="1"/>
        <end position="81"/>
    </location>
</feature>
<dbReference type="GO" id="GO:0000976">
    <property type="term" value="F:transcription cis-regulatory region binding"/>
    <property type="evidence" value="ECO:0007669"/>
    <property type="project" value="InterPro"/>
</dbReference>
<feature type="region of interest" description="Disordered" evidence="4">
    <location>
        <begin position="285"/>
        <end position="307"/>
    </location>
</feature>
<dbReference type="PANTHER" id="PTHR40621">
    <property type="entry name" value="TRANSCRIPTION FACTOR KAPC-RELATED"/>
    <property type="match status" value="1"/>
</dbReference>
<gene>
    <name evidence="6" type="ordered locus">DEHA2G02420g</name>
</gene>
<dbReference type="GO" id="GO:0034599">
    <property type="term" value="P:cellular response to oxidative stress"/>
    <property type="evidence" value="ECO:0007669"/>
    <property type="project" value="UniProtKB-ARBA"/>
</dbReference>
<evidence type="ECO:0000259" key="5">
    <source>
        <dbReference type="PROSITE" id="PS50217"/>
    </source>
</evidence>
<dbReference type="InterPro" id="IPR046347">
    <property type="entry name" value="bZIP_sf"/>
</dbReference>
<feature type="compositionally biased region" description="Basic and acidic residues" evidence="4">
    <location>
        <begin position="52"/>
        <end position="76"/>
    </location>
</feature>
<dbReference type="FunFam" id="1.20.5.170:FF:000067">
    <property type="entry name" value="BZIP transcription factor"/>
    <property type="match status" value="1"/>
</dbReference>
<dbReference type="GO" id="GO:0001228">
    <property type="term" value="F:DNA-binding transcription activator activity, RNA polymerase II-specific"/>
    <property type="evidence" value="ECO:0007669"/>
    <property type="project" value="TreeGrafter"/>
</dbReference>
<evidence type="ECO:0000313" key="6">
    <source>
        <dbReference type="EMBL" id="CAG90096.2"/>
    </source>
</evidence>
<dbReference type="GO" id="GO:0005737">
    <property type="term" value="C:cytoplasm"/>
    <property type="evidence" value="ECO:0007669"/>
    <property type="project" value="UniProtKB-SubCell"/>
</dbReference>
<evidence type="ECO:0000256" key="3">
    <source>
        <dbReference type="ARBA" id="ARBA00023242"/>
    </source>
</evidence>
<feature type="compositionally biased region" description="Polar residues" evidence="4">
    <location>
        <begin position="9"/>
        <end position="18"/>
    </location>
</feature>
<evidence type="ECO:0000256" key="4">
    <source>
        <dbReference type="SAM" id="MobiDB-lite"/>
    </source>
</evidence>
<dbReference type="RefSeq" id="XP_461648.2">
    <property type="nucleotide sequence ID" value="XM_461648.1"/>
</dbReference>
<feature type="region of interest" description="Disordered" evidence="4">
    <location>
        <begin position="390"/>
        <end position="412"/>
    </location>
</feature>